<reference evidence="1" key="1">
    <citation type="submission" date="2018-05" db="EMBL/GenBank/DDBJ databases">
        <authorList>
            <person name="Lanie J.A."/>
            <person name="Ng W.-L."/>
            <person name="Kazmierczak K.M."/>
            <person name="Andrzejewski T.M."/>
            <person name="Davidsen T.M."/>
            <person name="Wayne K.J."/>
            <person name="Tettelin H."/>
            <person name="Glass J.I."/>
            <person name="Rusch D."/>
            <person name="Podicherti R."/>
            <person name="Tsui H.-C.T."/>
            <person name="Winkler M.E."/>
        </authorList>
    </citation>
    <scope>NUCLEOTIDE SEQUENCE</scope>
</reference>
<dbReference type="EMBL" id="UINC01001360">
    <property type="protein sequence ID" value="SUZ78635.1"/>
    <property type="molecule type" value="Genomic_DNA"/>
</dbReference>
<accession>A0A381QH33</accession>
<protein>
    <submittedName>
        <fullName evidence="1">Uncharacterized protein</fullName>
    </submittedName>
</protein>
<sequence>MLYRQTLGLAVLISFTLPLATTSPIGAGEAGYCPLEGAEYYTVELVTTKNIPGTGLATGRADLSVPASSPFSVAISPDGSYEYLVRVSLERMKLPTEGRLVAWVTTRELDRIEHLGPLDQNLRASGKVKWNKFLVVITLEADNNPEQSMWAGPIVFRGMSRSGMMHTMVGHGALQQENCAAYGYAN</sequence>
<dbReference type="AlphaFoldDB" id="A0A381QH33"/>
<proteinExistence type="predicted"/>
<evidence type="ECO:0000313" key="1">
    <source>
        <dbReference type="EMBL" id="SUZ78635.1"/>
    </source>
</evidence>
<gene>
    <name evidence="1" type="ORF">METZ01_LOCUS31489</name>
</gene>
<name>A0A381QH33_9ZZZZ</name>
<organism evidence="1">
    <name type="scientific">marine metagenome</name>
    <dbReference type="NCBI Taxonomy" id="408172"/>
    <lineage>
        <taxon>unclassified sequences</taxon>
        <taxon>metagenomes</taxon>
        <taxon>ecological metagenomes</taxon>
    </lineage>
</organism>